<gene>
    <name evidence="1" type="ORF">EGIHLHMO_00001</name>
</gene>
<dbReference type="AlphaFoldDB" id="A0A7G9Y070"/>
<reference evidence="1" key="1">
    <citation type="submission" date="2020-06" db="EMBL/GenBank/DDBJ databases">
        <title>Unique genomic features of the anaerobic methanotrophic archaea.</title>
        <authorList>
            <person name="Chadwick G.L."/>
            <person name="Skennerton C.T."/>
            <person name="Laso-Perez R."/>
            <person name="Leu A.O."/>
            <person name="Speth D.R."/>
            <person name="Yu H."/>
            <person name="Morgan-Lang C."/>
            <person name="Hatzenpichler R."/>
            <person name="Goudeau D."/>
            <person name="Malmstrom R."/>
            <person name="Brazelton W.J."/>
            <person name="Woyke T."/>
            <person name="Hallam S.J."/>
            <person name="Tyson G.W."/>
            <person name="Wegener G."/>
            <person name="Boetius A."/>
            <person name="Orphan V."/>
        </authorList>
    </citation>
    <scope>NUCLEOTIDE SEQUENCE</scope>
</reference>
<accession>A0A7G9Y070</accession>
<dbReference type="EMBL" id="MT630635">
    <property type="protein sequence ID" value="QNO41404.1"/>
    <property type="molecule type" value="Genomic_DNA"/>
</dbReference>
<evidence type="ECO:0000313" key="1">
    <source>
        <dbReference type="EMBL" id="QNO41404.1"/>
    </source>
</evidence>
<sequence length="75" mass="8503">MPTCKMGRSGLEPLLQILSMCRVDTRNGTCKPFRRRTLGRQSSLGSARILDHVVDFRRGALLVRGIFRMLCLARL</sequence>
<organism evidence="1">
    <name type="scientific">Candidatus Methanogaster sp. ANME-2c ERB4</name>
    <dbReference type="NCBI Taxonomy" id="2759911"/>
    <lineage>
        <taxon>Archaea</taxon>
        <taxon>Methanobacteriati</taxon>
        <taxon>Methanobacteriota</taxon>
        <taxon>Stenosarchaea group</taxon>
        <taxon>Methanomicrobia</taxon>
        <taxon>Methanosarcinales</taxon>
        <taxon>ANME-2 cluster</taxon>
        <taxon>Candidatus Methanogasteraceae</taxon>
        <taxon>Candidatus Methanogaster</taxon>
    </lineage>
</organism>
<proteinExistence type="predicted"/>
<name>A0A7G9Y070_9EURY</name>
<protein>
    <submittedName>
        <fullName evidence="1">Uncharacterized protein</fullName>
    </submittedName>
</protein>